<protein>
    <submittedName>
        <fullName evidence="3">Uncharacterized protein</fullName>
    </submittedName>
</protein>
<keyword evidence="2" id="KW-1133">Transmembrane helix</keyword>
<evidence type="ECO:0000256" key="2">
    <source>
        <dbReference type="SAM" id="Phobius"/>
    </source>
</evidence>
<proteinExistence type="predicted"/>
<evidence type="ECO:0000313" key="4">
    <source>
        <dbReference type="Proteomes" id="UP001165685"/>
    </source>
</evidence>
<feature type="region of interest" description="Disordered" evidence="1">
    <location>
        <begin position="1"/>
        <end position="28"/>
    </location>
</feature>
<keyword evidence="2" id="KW-0472">Membrane</keyword>
<sequence>MTDGADRNGGADVPDVPGAPEDPEAVSGPTLPPRHGFWAWLVFILAVGAVLALAGGCMAYMYRPLFGG</sequence>
<evidence type="ECO:0000313" key="3">
    <source>
        <dbReference type="EMBL" id="MDA2803127.1"/>
    </source>
</evidence>
<reference evidence="3" key="1">
    <citation type="submission" date="2023-01" db="EMBL/GenBank/DDBJ databases">
        <title>Draft genome sequence of Nocardiopsis sp. LSu2-4 isolated from halophytes.</title>
        <authorList>
            <person name="Duangmal K."/>
            <person name="Chantavorakit T."/>
        </authorList>
    </citation>
    <scope>NUCLEOTIDE SEQUENCE</scope>
    <source>
        <strain evidence="3">LSu2-4</strain>
    </source>
</reference>
<keyword evidence="4" id="KW-1185">Reference proteome</keyword>
<feature type="transmembrane region" description="Helical" evidence="2">
    <location>
        <begin position="37"/>
        <end position="62"/>
    </location>
</feature>
<accession>A0ABT4TG90</accession>
<dbReference type="EMBL" id="JAQFWP010000001">
    <property type="protein sequence ID" value="MDA2803127.1"/>
    <property type="molecule type" value="Genomic_DNA"/>
</dbReference>
<dbReference type="Proteomes" id="UP001165685">
    <property type="component" value="Unassembled WGS sequence"/>
</dbReference>
<comment type="caution">
    <text evidence="3">The sequence shown here is derived from an EMBL/GenBank/DDBJ whole genome shotgun (WGS) entry which is preliminary data.</text>
</comment>
<keyword evidence="2" id="KW-0812">Transmembrane</keyword>
<dbReference type="RefSeq" id="WP_270675261.1">
    <property type="nucleotide sequence ID" value="NZ_JAQFWP010000001.1"/>
</dbReference>
<name>A0ABT4TG90_9ACTN</name>
<gene>
    <name evidence="3" type="ORF">O4U47_01270</name>
</gene>
<organism evidence="3 4">
    <name type="scientific">Nocardiopsis suaedae</name>
    <dbReference type="NCBI Taxonomy" id="3018444"/>
    <lineage>
        <taxon>Bacteria</taxon>
        <taxon>Bacillati</taxon>
        <taxon>Actinomycetota</taxon>
        <taxon>Actinomycetes</taxon>
        <taxon>Streptosporangiales</taxon>
        <taxon>Nocardiopsidaceae</taxon>
        <taxon>Nocardiopsis</taxon>
    </lineage>
</organism>
<evidence type="ECO:0000256" key="1">
    <source>
        <dbReference type="SAM" id="MobiDB-lite"/>
    </source>
</evidence>